<dbReference type="Proteomes" id="UP000825591">
    <property type="component" value="Chromosome"/>
</dbReference>
<dbReference type="EMBL" id="CP081966">
    <property type="protein sequence ID" value="QZP26731.1"/>
    <property type="molecule type" value="Genomic_DNA"/>
</dbReference>
<dbReference type="RefSeq" id="WP_211258410.1">
    <property type="nucleotide sequence ID" value="NZ_CP081966.1"/>
</dbReference>
<reference evidence="1 2" key="1">
    <citation type="submission" date="2021-08" db="EMBL/GenBank/DDBJ databases">
        <title>Bactericidal Effect of Pseudomonas oryziphila sp. nov., a novel Pseudomonas Species Against Xanthomonas oryzae Reduces Disease Severity of Bacterial Leaf Streak of Rice.</title>
        <authorList>
            <person name="Yang R."/>
            <person name="Li S."/>
            <person name="Li Y."/>
            <person name="Yan Y."/>
            <person name="Fang Y."/>
            <person name="Zou L."/>
            <person name="Chen G."/>
        </authorList>
    </citation>
    <scope>NUCLEOTIDE SEQUENCE [LARGE SCALE GENOMIC DNA]</scope>
    <source>
        <strain evidence="1 2">DSM 17497</strain>
    </source>
</reference>
<keyword evidence="2" id="KW-1185">Reference proteome</keyword>
<proteinExistence type="predicted"/>
<evidence type="ECO:0000313" key="2">
    <source>
        <dbReference type="Proteomes" id="UP000825591"/>
    </source>
</evidence>
<evidence type="ECO:0000313" key="1">
    <source>
        <dbReference type="EMBL" id="QZP26731.1"/>
    </source>
</evidence>
<organism evidence="1 2">
    <name type="scientific">Pseudomonas mosselii</name>
    <dbReference type="NCBI Taxonomy" id="78327"/>
    <lineage>
        <taxon>Bacteria</taxon>
        <taxon>Pseudomonadati</taxon>
        <taxon>Pseudomonadota</taxon>
        <taxon>Gammaproteobacteria</taxon>
        <taxon>Pseudomonadales</taxon>
        <taxon>Pseudomonadaceae</taxon>
        <taxon>Pseudomonas</taxon>
    </lineage>
</organism>
<gene>
    <name evidence="1" type="ORF">K5H97_28860</name>
</gene>
<accession>A0ABX9B066</accession>
<name>A0ABX9B066_9PSED</name>
<sequence length="58" mass="6225">MAPLMDPEQAFQRLRQDAGSLLALPDVLADMGLSDAVMNHPAIALGPLQRRLTAWGLA</sequence>
<protein>
    <submittedName>
        <fullName evidence="1">Uncharacterized protein</fullName>
    </submittedName>
</protein>